<dbReference type="PROSITE" id="PS50082">
    <property type="entry name" value="WD_REPEATS_2"/>
    <property type="match status" value="8"/>
</dbReference>
<dbReference type="PROSITE" id="PS50294">
    <property type="entry name" value="WD_REPEATS_REGION"/>
    <property type="match status" value="7"/>
</dbReference>
<dbReference type="InterPro" id="IPR015943">
    <property type="entry name" value="WD40/YVTN_repeat-like_dom_sf"/>
</dbReference>
<dbReference type="PANTHER" id="PTHR19853:SF0">
    <property type="entry name" value="WD REPEAT-CONTAINING PROTEIN 3"/>
    <property type="match status" value="1"/>
</dbReference>
<organism evidence="7 8">
    <name type="scientific">Batillaria attramentaria</name>
    <dbReference type="NCBI Taxonomy" id="370345"/>
    <lineage>
        <taxon>Eukaryota</taxon>
        <taxon>Metazoa</taxon>
        <taxon>Spiralia</taxon>
        <taxon>Lophotrochozoa</taxon>
        <taxon>Mollusca</taxon>
        <taxon>Gastropoda</taxon>
        <taxon>Caenogastropoda</taxon>
        <taxon>Sorbeoconcha</taxon>
        <taxon>Cerithioidea</taxon>
        <taxon>Batillariidae</taxon>
        <taxon>Batillaria</taxon>
    </lineage>
</organism>
<dbReference type="PANTHER" id="PTHR19853">
    <property type="entry name" value="WD REPEAT CONTAINING PROTEIN 3 WDR3"/>
    <property type="match status" value="1"/>
</dbReference>
<keyword evidence="1 4" id="KW-0853">WD repeat</keyword>
<dbReference type="InterPro" id="IPR051570">
    <property type="entry name" value="TBC1_cilium_biogenesis"/>
</dbReference>
<dbReference type="InterPro" id="IPR001680">
    <property type="entry name" value="WD40_rpt"/>
</dbReference>
<evidence type="ECO:0000256" key="2">
    <source>
        <dbReference type="ARBA" id="ARBA00022737"/>
    </source>
</evidence>
<evidence type="ECO:0000259" key="6">
    <source>
        <dbReference type="Pfam" id="PF04003"/>
    </source>
</evidence>
<feature type="repeat" description="WD" evidence="4">
    <location>
        <begin position="575"/>
        <end position="616"/>
    </location>
</feature>
<evidence type="ECO:0000313" key="8">
    <source>
        <dbReference type="Proteomes" id="UP001519460"/>
    </source>
</evidence>
<sequence length="929" mass="103928">MGVTKQYLRVEPTATFGLVASHRSSVVLLDRHGNQGRCAAVGACEHVIVWDLHTKDKVLTLTGDKHEVTVLARSPDHSHLAVGYMDGSVRVFELRAGTSVVTFHGHRSAVTALAYDHDGLRIASGAKDTDVIVWDIVSEAGLFRLKGHKGEITKVFFFKGKNILISSSKDTFVKFWDLDTQHCFRTLTGHRAEVYSFVVVNGGHRLITGSSDSELRIWDMTHRSETDEDLEGPELPTKHPRLTDESDEEDDESSQILQCESRGSVMRQGRDRVVCLATDQSERYLLCHGPGSFCEVFVLATEDELKKKLAKRRKKARLRSEAGVDCDPEQPSLTIEDEVRRVDRFKLSAKLRWVDAILMEPSRLKVVVLLNNNSMETVTVHVDVRTLEVQRSSVIHSSGHRSDVRTLAFSSDSATILSASAEQVKLWARSNLQCIRTLACDYALCSAFAPGDRNVVIGTKSGRLQVFDVDQGSMVGDIEAHSGALWSLCSSPDKRGIVTGSADNTVKFWNYELVSSPDDESGRKHLTLVHTRTLKMDEDVLCVKYSPDQRLLAVALLDNTVKVFFTDTLKFFLSLYGHKLPVLCMDISSDSTLIVTGSADRNVKIWGLDFGDCHRSLFAHDDSIMCLQFVPKTHLFYTGGKDRKVKQWDADNFENVITLQGHHGEVWALAVSPSGNFVVSTSHDRSIRLWEKSQEVLVLEEEREMEREKEYEESVAQGGEPVVAGETTTEVSLAGKKTIETVKAAERLIEAVEIYSEETRKEVEHAAQCKATGKELPPPAPHPLMVAHSATSPARFVLEIIKKIKSSELEEALLVLPFPTATELLSILEVLLNKGWETELTCRCLLFLLKIHHGQVTSTQVLLPVVDRLRTQATQRTDQLKDLVGFNLMGLQMLRLRMEERQEVKFFADATAKFREKKKKRKAILTITS</sequence>
<keyword evidence="8" id="KW-1185">Reference proteome</keyword>
<feature type="repeat" description="WD" evidence="4">
    <location>
        <begin position="617"/>
        <end position="658"/>
    </location>
</feature>
<dbReference type="InterPro" id="IPR007148">
    <property type="entry name" value="SSU_processome_Utp12"/>
</dbReference>
<name>A0ABD0L1V9_9CAEN</name>
<dbReference type="CDD" id="cd00200">
    <property type="entry name" value="WD40"/>
    <property type="match status" value="2"/>
</dbReference>
<evidence type="ECO:0000256" key="5">
    <source>
        <dbReference type="SAM" id="MobiDB-lite"/>
    </source>
</evidence>
<accession>A0ABD0L1V9</accession>
<feature type="repeat" description="WD" evidence="4">
    <location>
        <begin position="145"/>
        <end position="186"/>
    </location>
</feature>
<dbReference type="Gene3D" id="2.130.10.10">
    <property type="entry name" value="YVTN repeat-like/Quinoprotein amine dehydrogenase"/>
    <property type="match status" value="4"/>
</dbReference>
<dbReference type="Pfam" id="PF04003">
    <property type="entry name" value="Utp12"/>
    <property type="match status" value="1"/>
</dbReference>
<dbReference type="Pfam" id="PF25173">
    <property type="entry name" value="Beta-prop_WDR3_1st"/>
    <property type="match status" value="1"/>
</dbReference>
<dbReference type="SMART" id="SM00320">
    <property type="entry name" value="WD40"/>
    <property type="match status" value="12"/>
</dbReference>
<gene>
    <name evidence="7" type="ORF">BaRGS_00015626</name>
</gene>
<evidence type="ECO:0000256" key="4">
    <source>
        <dbReference type="PROSITE-ProRule" id="PRU00221"/>
    </source>
</evidence>
<dbReference type="AlphaFoldDB" id="A0ABD0L1V9"/>
<comment type="similarity">
    <text evidence="3">Belongs to the WD repeat WDR3/UTP12 family.</text>
</comment>
<feature type="repeat" description="WD" evidence="4">
    <location>
        <begin position="187"/>
        <end position="228"/>
    </location>
</feature>
<feature type="domain" description="Small-subunit processome Utp12" evidence="6">
    <location>
        <begin position="795"/>
        <end position="895"/>
    </location>
</feature>
<feature type="repeat" description="WD" evidence="4">
    <location>
        <begin position="61"/>
        <end position="102"/>
    </location>
</feature>
<dbReference type="InterPro" id="IPR020472">
    <property type="entry name" value="WD40_PAC1"/>
</dbReference>
<dbReference type="PROSITE" id="PS00678">
    <property type="entry name" value="WD_REPEATS_1"/>
    <property type="match status" value="3"/>
</dbReference>
<dbReference type="Pfam" id="PF25172">
    <property type="entry name" value="Beta-prop_WDR3_2nd"/>
    <property type="match status" value="1"/>
</dbReference>
<evidence type="ECO:0000313" key="7">
    <source>
        <dbReference type="EMBL" id="KAK7493105.1"/>
    </source>
</evidence>
<dbReference type="FunFam" id="2.130.10.10:FF:000172">
    <property type="entry name" value="WD repeat domain 3"/>
    <property type="match status" value="1"/>
</dbReference>
<dbReference type="FunFam" id="2.130.10.10:FF:000178">
    <property type="entry name" value="WD repeat domain 3"/>
    <property type="match status" value="1"/>
</dbReference>
<feature type="region of interest" description="Disordered" evidence="5">
    <location>
        <begin position="223"/>
        <end position="255"/>
    </location>
</feature>
<proteinExistence type="inferred from homology"/>
<dbReference type="PRINTS" id="PR00320">
    <property type="entry name" value="GPROTEINBRPT"/>
</dbReference>
<feature type="repeat" description="WD" evidence="4">
    <location>
        <begin position="478"/>
        <end position="512"/>
    </location>
</feature>
<comment type="caution">
    <text evidence="7">The sequence shown here is derived from an EMBL/GenBank/DDBJ whole genome shotgun (WGS) entry which is preliminary data.</text>
</comment>
<dbReference type="SUPFAM" id="SSF50978">
    <property type="entry name" value="WD40 repeat-like"/>
    <property type="match status" value="2"/>
</dbReference>
<keyword evidence="2" id="KW-0677">Repeat</keyword>
<feature type="repeat" description="WD" evidence="4">
    <location>
        <begin position="659"/>
        <end position="691"/>
    </location>
</feature>
<protein>
    <recommendedName>
        <fullName evidence="6">Small-subunit processome Utp12 domain-containing protein</fullName>
    </recommendedName>
</protein>
<evidence type="ECO:0000256" key="1">
    <source>
        <dbReference type="ARBA" id="ARBA00022574"/>
    </source>
</evidence>
<evidence type="ECO:0000256" key="3">
    <source>
        <dbReference type="ARBA" id="ARBA00038229"/>
    </source>
</evidence>
<dbReference type="EMBL" id="JACVVK020000096">
    <property type="protein sequence ID" value="KAK7493105.1"/>
    <property type="molecule type" value="Genomic_DNA"/>
</dbReference>
<reference evidence="7 8" key="1">
    <citation type="journal article" date="2023" name="Sci. Data">
        <title>Genome assembly of the Korean intertidal mud-creeper Batillaria attramentaria.</title>
        <authorList>
            <person name="Patra A.K."/>
            <person name="Ho P.T."/>
            <person name="Jun S."/>
            <person name="Lee S.J."/>
            <person name="Kim Y."/>
            <person name="Won Y.J."/>
        </authorList>
    </citation>
    <scope>NUCLEOTIDE SEQUENCE [LARGE SCALE GENOMIC DNA]</scope>
    <source>
        <strain evidence="7">Wonlab-2016</strain>
    </source>
</reference>
<feature type="repeat" description="WD" evidence="4">
    <location>
        <begin position="103"/>
        <end position="136"/>
    </location>
</feature>
<dbReference type="InterPro" id="IPR036322">
    <property type="entry name" value="WD40_repeat_dom_sf"/>
</dbReference>
<dbReference type="Proteomes" id="UP001519460">
    <property type="component" value="Unassembled WGS sequence"/>
</dbReference>
<dbReference type="InterPro" id="IPR019775">
    <property type="entry name" value="WD40_repeat_CS"/>
</dbReference>